<feature type="non-terminal residue" evidence="2">
    <location>
        <position position="1"/>
    </location>
</feature>
<protein>
    <submittedName>
        <fullName evidence="2">Uncharacterized protein</fullName>
    </submittedName>
</protein>
<sequence>RAEQEVYNLVFPLLSSADSNVSLFAIYTLGCVFVGDMDILSSCIDVYEELQKELPFSNFALLGIALFFYRTPLPVTEYDLEDHSRGMPRAGGNSGEEDSEASSQYSEAFASGQQRNPPAPEDASCSPAMRQFRRLDKHTKLLSLGLMHIG</sequence>
<gene>
    <name evidence="2" type="ORF">g.5254</name>
</gene>
<organism evidence="2">
    <name type="scientific">Homalodisca liturata</name>
    <dbReference type="NCBI Taxonomy" id="320908"/>
    <lineage>
        <taxon>Eukaryota</taxon>
        <taxon>Metazoa</taxon>
        <taxon>Ecdysozoa</taxon>
        <taxon>Arthropoda</taxon>
        <taxon>Hexapoda</taxon>
        <taxon>Insecta</taxon>
        <taxon>Pterygota</taxon>
        <taxon>Neoptera</taxon>
        <taxon>Paraneoptera</taxon>
        <taxon>Hemiptera</taxon>
        <taxon>Auchenorrhyncha</taxon>
        <taxon>Membracoidea</taxon>
        <taxon>Cicadellidae</taxon>
        <taxon>Cicadellinae</taxon>
        <taxon>Proconiini</taxon>
        <taxon>Homalodisca</taxon>
    </lineage>
</organism>
<dbReference type="AlphaFoldDB" id="A0A1B6IXX4"/>
<feature type="region of interest" description="Disordered" evidence="1">
    <location>
        <begin position="80"/>
        <end position="126"/>
    </location>
</feature>
<reference evidence="2" key="1">
    <citation type="submission" date="2015-11" db="EMBL/GenBank/DDBJ databases">
        <title>De novo transcriptome assembly of four potential Pierce s Disease insect vectors from Arizona vineyards.</title>
        <authorList>
            <person name="Tassone E.E."/>
        </authorList>
    </citation>
    <scope>NUCLEOTIDE SEQUENCE</scope>
</reference>
<feature type="non-terminal residue" evidence="2">
    <location>
        <position position="150"/>
    </location>
</feature>
<dbReference type="EMBL" id="GECU01015950">
    <property type="protein sequence ID" value="JAS91756.1"/>
    <property type="molecule type" value="Transcribed_RNA"/>
</dbReference>
<feature type="compositionally biased region" description="Polar residues" evidence="1">
    <location>
        <begin position="101"/>
        <end position="116"/>
    </location>
</feature>
<name>A0A1B6IXX4_9HEMI</name>
<evidence type="ECO:0000313" key="2">
    <source>
        <dbReference type="EMBL" id="JAS91756.1"/>
    </source>
</evidence>
<proteinExistence type="predicted"/>
<evidence type="ECO:0000256" key="1">
    <source>
        <dbReference type="SAM" id="MobiDB-lite"/>
    </source>
</evidence>
<accession>A0A1B6IXX4</accession>